<dbReference type="EMBL" id="PP848851">
    <property type="protein sequence ID" value="XCG96931.1"/>
    <property type="molecule type" value="Genomic_DNA"/>
</dbReference>
<dbReference type="Pfam" id="PF13895">
    <property type="entry name" value="Ig_2"/>
    <property type="match status" value="1"/>
</dbReference>
<proteinExistence type="predicted"/>
<evidence type="ECO:0000313" key="2">
    <source>
        <dbReference type="EMBL" id="XCG96931.1"/>
    </source>
</evidence>
<reference evidence="2" key="1">
    <citation type="submission" date="2024-05" db="EMBL/GenBank/DDBJ databases">
        <authorList>
            <person name="Ferriol-Gonzalez C."/>
            <person name="Concha-Eloko R."/>
            <person name="Bernabeu-Gimeno M."/>
            <person name="Fernandez-Cuenca F."/>
            <person name="Canada-Garcia J.E."/>
            <person name="Garcia-Cobos S."/>
            <person name="Sanjuan R."/>
            <person name="Domingo-Calap P."/>
        </authorList>
    </citation>
    <scope>NUCLEOTIDE SEQUENCE</scope>
</reference>
<dbReference type="Gene3D" id="2.60.40.10">
    <property type="entry name" value="Immunoglobulins"/>
    <property type="match status" value="1"/>
</dbReference>
<dbReference type="InterPro" id="IPR036179">
    <property type="entry name" value="Ig-like_dom_sf"/>
</dbReference>
<name>A0AAU8EH08_9VIRU</name>
<feature type="domain" description="Ig-like" evidence="1">
    <location>
        <begin position="29"/>
        <end position="113"/>
    </location>
</feature>
<dbReference type="SUPFAM" id="SSF48726">
    <property type="entry name" value="Immunoglobulin"/>
    <property type="match status" value="1"/>
</dbReference>
<organism evidence="2">
    <name type="scientific">Klebsiella phage vB_Kpn2-P2</name>
    <dbReference type="NCBI Taxonomy" id="3230849"/>
    <lineage>
        <taxon>Viruses</taxon>
    </lineage>
</organism>
<gene>
    <name evidence="2" type="ORF">vBKpn2P2_83</name>
</gene>
<dbReference type="InterPro" id="IPR007110">
    <property type="entry name" value="Ig-like_dom"/>
</dbReference>
<protein>
    <submittedName>
        <fullName evidence="2">Tail protein</fullName>
    </submittedName>
</protein>
<sequence>MRYGRHLRHRRHSRHERHGTKVREFMAGPIVVSIPATATAAVGATLTINATVTGGLAPLTYQWKKDGANVSGATSKNFTKATAAAGDSGSYTLTVTDAAGKSVTSNACSATVA</sequence>
<dbReference type="InterPro" id="IPR013783">
    <property type="entry name" value="Ig-like_fold"/>
</dbReference>
<accession>A0AAU8EH08</accession>
<evidence type="ECO:0000259" key="1">
    <source>
        <dbReference type="PROSITE" id="PS50835"/>
    </source>
</evidence>
<dbReference type="PROSITE" id="PS50835">
    <property type="entry name" value="IG_LIKE"/>
    <property type="match status" value="1"/>
</dbReference>